<comment type="caution">
    <text evidence="9">The sequence shown here is derived from an EMBL/GenBank/DDBJ whole genome shotgun (WGS) entry which is preliminary data.</text>
</comment>
<dbReference type="RefSeq" id="WP_184237779.1">
    <property type="nucleotide sequence ID" value="NZ_JACHMJ010000001.1"/>
</dbReference>
<feature type="transmembrane region" description="Helical" evidence="7">
    <location>
        <begin position="109"/>
        <end position="130"/>
    </location>
</feature>
<protein>
    <submittedName>
        <fullName evidence="9">DHA2 family multidrug resistance protein-like MFS transporter</fullName>
    </submittedName>
</protein>
<evidence type="ECO:0000259" key="8">
    <source>
        <dbReference type="PROSITE" id="PS50850"/>
    </source>
</evidence>
<feature type="transmembrane region" description="Helical" evidence="7">
    <location>
        <begin position="84"/>
        <end position="103"/>
    </location>
</feature>
<evidence type="ECO:0000256" key="4">
    <source>
        <dbReference type="ARBA" id="ARBA00022692"/>
    </source>
</evidence>
<evidence type="ECO:0000256" key="2">
    <source>
        <dbReference type="ARBA" id="ARBA00022448"/>
    </source>
</evidence>
<dbReference type="Gene3D" id="1.20.1720.10">
    <property type="entry name" value="Multidrug resistance protein D"/>
    <property type="match status" value="1"/>
</dbReference>
<evidence type="ECO:0000313" key="9">
    <source>
        <dbReference type="EMBL" id="MBB5844023.1"/>
    </source>
</evidence>
<organism evidence="9 10">
    <name type="scientific">Conyzicola lurida</name>
    <dbReference type="NCBI Taxonomy" id="1172621"/>
    <lineage>
        <taxon>Bacteria</taxon>
        <taxon>Bacillati</taxon>
        <taxon>Actinomycetota</taxon>
        <taxon>Actinomycetes</taxon>
        <taxon>Micrococcales</taxon>
        <taxon>Microbacteriaceae</taxon>
        <taxon>Conyzicola</taxon>
    </lineage>
</organism>
<dbReference type="AlphaFoldDB" id="A0A841AR10"/>
<feature type="transmembrane region" description="Helical" evidence="7">
    <location>
        <begin position="230"/>
        <end position="250"/>
    </location>
</feature>
<keyword evidence="4 7" id="KW-0812">Transmembrane</keyword>
<feature type="transmembrane region" description="Helical" evidence="7">
    <location>
        <begin position="336"/>
        <end position="356"/>
    </location>
</feature>
<name>A0A841AR10_9MICO</name>
<feature type="transmembrane region" description="Helical" evidence="7">
    <location>
        <begin position="206"/>
        <end position="224"/>
    </location>
</feature>
<dbReference type="Pfam" id="PF07690">
    <property type="entry name" value="MFS_1"/>
    <property type="match status" value="1"/>
</dbReference>
<dbReference type="InterPro" id="IPR020846">
    <property type="entry name" value="MFS_dom"/>
</dbReference>
<keyword evidence="6 7" id="KW-0472">Membrane</keyword>
<dbReference type="EMBL" id="JACHMJ010000001">
    <property type="protein sequence ID" value="MBB5844023.1"/>
    <property type="molecule type" value="Genomic_DNA"/>
</dbReference>
<comment type="subcellular location">
    <subcellularLocation>
        <location evidence="1">Cell membrane</location>
        <topology evidence="1">Multi-pass membrane protein</topology>
    </subcellularLocation>
</comment>
<dbReference type="GO" id="GO:0005886">
    <property type="term" value="C:plasma membrane"/>
    <property type="evidence" value="ECO:0007669"/>
    <property type="project" value="UniProtKB-SubCell"/>
</dbReference>
<evidence type="ECO:0000256" key="7">
    <source>
        <dbReference type="SAM" id="Phobius"/>
    </source>
</evidence>
<dbReference type="GO" id="GO:0022857">
    <property type="term" value="F:transmembrane transporter activity"/>
    <property type="evidence" value="ECO:0007669"/>
    <property type="project" value="InterPro"/>
</dbReference>
<evidence type="ECO:0000313" key="10">
    <source>
        <dbReference type="Proteomes" id="UP000536685"/>
    </source>
</evidence>
<keyword evidence="5 7" id="KW-1133">Transmembrane helix</keyword>
<feature type="transmembrane region" description="Helical" evidence="7">
    <location>
        <begin position="16"/>
        <end position="40"/>
    </location>
</feature>
<dbReference type="Proteomes" id="UP000536685">
    <property type="component" value="Unassembled WGS sequence"/>
</dbReference>
<evidence type="ECO:0000256" key="1">
    <source>
        <dbReference type="ARBA" id="ARBA00004651"/>
    </source>
</evidence>
<accession>A0A841AR10</accession>
<evidence type="ECO:0000256" key="5">
    <source>
        <dbReference type="ARBA" id="ARBA00022989"/>
    </source>
</evidence>
<feature type="transmembrane region" description="Helical" evidence="7">
    <location>
        <begin position="142"/>
        <end position="162"/>
    </location>
</feature>
<dbReference type="PROSITE" id="PS50850">
    <property type="entry name" value="MFS"/>
    <property type="match status" value="1"/>
</dbReference>
<dbReference type="Gene3D" id="1.20.1250.20">
    <property type="entry name" value="MFS general substrate transporter like domains"/>
    <property type="match status" value="1"/>
</dbReference>
<keyword evidence="3" id="KW-1003">Cell membrane</keyword>
<evidence type="ECO:0000256" key="3">
    <source>
        <dbReference type="ARBA" id="ARBA00022475"/>
    </source>
</evidence>
<proteinExistence type="predicted"/>
<dbReference type="CDD" id="cd17321">
    <property type="entry name" value="MFS_MMR_MDR_like"/>
    <property type="match status" value="1"/>
</dbReference>
<dbReference type="PANTHER" id="PTHR42718">
    <property type="entry name" value="MAJOR FACILITATOR SUPERFAMILY MULTIDRUG TRANSPORTER MFSC"/>
    <property type="match status" value="1"/>
</dbReference>
<keyword evidence="2" id="KW-0813">Transport</keyword>
<reference evidence="9 10" key="1">
    <citation type="submission" date="2020-08" db="EMBL/GenBank/DDBJ databases">
        <title>Sequencing the genomes of 1000 actinobacteria strains.</title>
        <authorList>
            <person name="Klenk H.-P."/>
        </authorList>
    </citation>
    <scope>NUCLEOTIDE SEQUENCE [LARGE SCALE GENOMIC DNA]</scope>
    <source>
        <strain evidence="9 10">DSM 105784</strain>
    </source>
</reference>
<keyword evidence="10" id="KW-1185">Reference proteome</keyword>
<gene>
    <name evidence="9" type="ORF">HD599_002346</name>
</gene>
<feature type="transmembrane region" description="Helical" evidence="7">
    <location>
        <begin position="52"/>
        <end position="72"/>
    </location>
</feature>
<feature type="transmembrane region" description="Helical" evidence="7">
    <location>
        <begin position="271"/>
        <end position="292"/>
    </location>
</feature>
<dbReference type="InterPro" id="IPR036259">
    <property type="entry name" value="MFS_trans_sf"/>
</dbReference>
<feature type="transmembrane region" description="Helical" evidence="7">
    <location>
        <begin position="307"/>
        <end position="329"/>
    </location>
</feature>
<sequence>MSTIEHPRVLASTRQWFALGVLMLPTLLVSIDNTVLSFALPSIARDLRPSAAAQLWIVDAYPLVLAALLVAMGNLGDRFGRRRMLLIGASGFGVVSVLAATAQDAAWLIAARVLLGFFGAMIMPSTLSLLRSLFVDRRQRRLAIAIWATGFSAGSAVGPLVGGVLLEHFWWGSVFLIAVPFLLPLLVFAPLLILESKDPAPGPFDLVSILLSMLALGPAVYAIKSIATEGFGVVPVLLIAVGIAAGTLFVRRLLKQDNPMLDMKLFRVPSFSGAVVVNLVSVFSLVGFLFFITQHLQLVVGLSPFDAAIALAPGTVVIIVAGLAIVPVVRRIRPGYLMAFGLSLSLVAYASVAIVGGGTTTLSLILAFCVLGAGIGAAETLSNDLIISSVPADKAGAASGVSETAYELGAVLGTAVLGSILTASYRSSVVIPGSVTGADATAARETLGGAVEVASTLPGAVGDSLLASARAAFDSGVVVTSWVAAALMAVAITVTLVTLRKPRG</sequence>
<feature type="transmembrane region" description="Helical" evidence="7">
    <location>
        <begin position="168"/>
        <end position="194"/>
    </location>
</feature>
<dbReference type="PANTHER" id="PTHR42718:SF47">
    <property type="entry name" value="METHYL VIOLOGEN RESISTANCE PROTEIN SMVA"/>
    <property type="match status" value="1"/>
</dbReference>
<feature type="domain" description="Major facilitator superfamily (MFS) profile" evidence="8">
    <location>
        <begin position="18"/>
        <end position="503"/>
    </location>
</feature>
<dbReference type="InterPro" id="IPR011701">
    <property type="entry name" value="MFS"/>
</dbReference>
<feature type="transmembrane region" description="Helical" evidence="7">
    <location>
        <begin position="479"/>
        <end position="499"/>
    </location>
</feature>
<dbReference type="SUPFAM" id="SSF103473">
    <property type="entry name" value="MFS general substrate transporter"/>
    <property type="match status" value="1"/>
</dbReference>
<evidence type="ECO:0000256" key="6">
    <source>
        <dbReference type="ARBA" id="ARBA00023136"/>
    </source>
</evidence>